<dbReference type="InterPro" id="IPR002934">
    <property type="entry name" value="Polymerase_NTP_transf_dom"/>
</dbReference>
<organism evidence="11 12">
    <name type="scientific">Orlajensenia flava</name>
    <dbReference type="NCBI Taxonomy" id="2565934"/>
    <lineage>
        <taxon>Bacteria</taxon>
        <taxon>Bacillati</taxon>
        <taxon>Actinomycetota</taxon>
        <taxon>Actinomycetes</taxon>
        <taxon>Micrococcales</taxon>
        <taxon>Microbacteriaceae</taxon>
        <taxon>Orlajensenia</taxon>
    </lineage>
</organism>
<dbReference type="InterPro" id="IPR043519">
    <property type="entry name" value="NT_sf"/>
</dbReference>
<dbReference type="InterPro" id="IPR052038">
    <property type="entry name" value="Type-VII_TA_antitoxin"/>
</dbReference>
<comment type="cofactor">
    <cofactor evidence="1">
        <name>Mg(2+)</name>
        <dbReference type="ChEBI" id="CHEBI:18420"/>
    </cofactor>
</comment>
<evidence type="ECO:0000313" key="11">
    <source>
        <dbReference type="EMBL" id="THG34337.1"/>
    </source>
</evidence>
<name>A0A4V3WU33_9MICO</name>
<protein>
    <submittedName>
        <fullName evidence="11">XRE family transcriptional regulator</fullName>
    </submittedName>
</protein>
<dbReference type="GO" id="GO:0003677">
    <property type="term" value="F:DNA binding"/>
    <property type="evidence" value="ECO:0007669"/>
    <property type="project" value="InterPro"/>
</dbReference>
<keyword evidence="5" id="KW-0479">Metal-binding</keyword>
<keyword evidence="7" id="KW-0067">ATP-binding</keyword>
<evidence type="ECO:0000256" key="1">
    <source>
        <dbReference type="ARBA" id="ARBA00001946"/>
    </source>
</evidence>
<dbReference type="SMART" id="SM00530">
    <property type="entry name" value="HTH_XRE"/>
    <property type="match status" value="1"/>
</dbReference>
<dbReference type="RefSeq" id="WP_136424135.1">
    <property type="nucleotide sequence ID" value="NZ_SSSN01000005.1"/>
</dbReference>
<dbReference type="Pfam" id="PF01909">
    <property type="entry name" value="NTP_transf_2"/>
    <property type="match status" value="1"/>
</dbReference>
<keyword evidence="12" id="KW-1185">Reference proteome</keyword>
<evidence type="ECO:0000256" key="3">
    <source>
        <dbReference type="ARBA" id="ARBA00022679"/>
    </source>
</evidence>
<dbReference type="PROSITE" id="PS50943">
    <property type="entry name" value="HTH_CROC1"/>
    <property type="match status" value="1"/>
</dbReference>
<dbReference type="PANTHER" id="PTHR33571:SF12">
    <property type="entry name" value="BSL3053 PROTEIN"/>
    <property type="match status" value="1"/>
</dbReference>
<keyword evidence="8" id="KW-0460">Magnesium</keyword>
<dbReference type="CDD" id="cd00093">
    <property type="entry name" value="HTH_XRE"/>
    <property type="match status" value="1"/>
</dbReference>
<evidence type="ECO:0000256" key="6">
    <source>
        <dbReference type="ARBA" id="ARBA00022741"/>
    </source>
</evidence>
<comment type="similarity">
    <text evidence="9">Belongs to the MntA antitoxin family.</text>
</comment>
<dbReference type="AlphaFoldDB" id="A0A4V3WU33"/>
<accession>A0A4V3WU33</accession>
<evidence type="ECO:0000256" key="4">
    <source>
        <dbReference type="ARBA" id="ARBA00022695"/>
    </source>
</evidence>
<sequence>MHSAAGIIRNARAASGLSQTELAIRAEVTQSVISAYESGRRDPSFTMLSKLVDASGARLVIELADASAHPLRDRLTHHRTAVIDALGELGASNVRVFGSVARGEETAASDIDLLVDLDGDVGIFQLAGMRSAAASILGSDVDVVPASSLKPDVAARVLAEATPV</sequence>
<keyword evidence="6" id="KW-0547">Nucleotide-binding</keyword>
<evidence type="ECO:0000256" key="9">
    <source>
        <dbReference type="ARBA" id="ARBA00038276"/>
    </source>
</evidence>
<dbReference type="GO" id="GO:0016779">
    <property type="term" value="F:nucleotidyltransferase activity"/>
    <property type="evidence" value="ECO:0007669"/>
    <property type="project" value="UniProtKB-KW"/>
</dbReference>
<evidence type="ECO:0000256" key="8">
    <source>
        <dbReference type="ARBA" id="ARBA00022842"/>
    </source>
</evidence>
<dbReference type="OrthoDB" id="9803128at2"/>
<reference evidence="11 12" key="1">
    <citation type="submission" date="2019-04" db="EMBL/GenBank/DDBJ databases">
        <authorList>
            <person name="Jiang L."/>
        </authorList>
    </citation>
    <scope>NUCLEOTIDE SEQUENCE [LARGE SCALE GENOMIC DNA]</scope>
    <source>
        <strain evidence="11 12">YIM 131861</strain>
    </source>
</reference>
<evidence type="ECO:0000313" key="12">
    <source>
        <dbReference type="Proteomes" id="UP000307380"/>
    </source>
</evidence>
<dbReference type="SUPFAM" id="SSF81301">
    <property type="entry name" value="Nucleotidyltransferase"/>
    <property type="match status" value="1"/>
</dbReference>
<dbReference type="InterPro" id="IPR001387">
    <property type="entry name" value="Cro/C1-type_HTH"/>
</dbReference>
<dbReference type="InterPro" id="IPR010982">
    <property type="entry name" value="Lambda_DNA-bd_dom_sf"/>
</dbReference>
<comment type="caution">
    <text evidence="11">The sequence shown here is derived from an EMBL/GenBank/DDBJ whole genome shotgun (WGS) entry which is preliminary data.</text>
</comment>
<proteinExistence type="inferred from homology"/>
<dbReference type="EMBL" id="SSSN01000005">
    <property type="protein sequence ID" value="THG34337.1"/>
    <property type="molecule type" value="Genomic_DNA"/>
</dbReference>
<dbReference type="Gene3D" id="1.10.260.40">
    <property type="entry name" value="lambda repressor-like DNA-binding domains"/>
    <property type="match status" value="1"/>
</dbReference>
<feature type="domain" description="HTH cro/C1-type" evidence="10">
    <location>
        <begin position="8"/>
        <end position="63"/>
    </location>
</feature>
<dbReference type="GO" id="GO:0046872">
    <property type="term" value="F:metal ion binding"/>
    <property type="evidence" value="ECO:0007669"/>
    <property type="project" value="UniProtKB-KW"/>
</dbReference>
<dbReference type="PANTHER" id="PTHR33571">
    <property type="entry name" value="SSL8005 PROTEIN"/>
    <property type="match status" value="1"/>
</dbReference>
<dbReference type="GO" id="GO:0005524">
    <property type="term" value="F:ATP binding"/>
    <property type="evidence" value="ECO:0007669"/>
    <property type="project" value="UniProtKB-KW"/>
</dbReference>
<dbReference type="Gene3D" id="3.30.460.10">
    <property type="entry name" value="Beta Polymerase, domain 2"/>
    <property type="match status" value="1"/>
</dbReference>
<dbReference type="CDD" id="cd05403">
    <property type="entry name" value="NT_KNTase_like"/>
    <property type="match status" value="1"/>
</dbReference>
<evidence type="ECO:0000256" key="5">
    <source>
        <dbReference type="ARBA" id="ARBA00022723"/>
    </source>
</evidence>
<keyword evidence="2" id="KW-1277">Toxin-antitoxin system</keyword>
<evidence type="ECO:0000256" key="2">
    <source>
        <dbReference type="ARBA" id="ARBA00022649"/>
    </source>
</evidence>
<keyword evidence="4" id="KW-0548">Nucleotidyltransferase</keyword>
<gene>
    <name evidence="11" type="ORF">E6C70_08630</name>
</gene>
<evidence type="ECO:0000256" key="7">
    <source>
        <dbReference type="ARBA" id="ARBA00022840"/>
    </source>
</evidence>
<keyword evidence="3" id="KW-0808">Transferase</keyword>
<evidence type="ECO:0000259" key="10">
    <source>
        <dbReference type="PROSITE" id="PS50943"/>
    </source>
</evidence>
<dbReference type="Pfam" id="PF01381">
    <property type="entry name" value="HTH_3"/>
    <property type="match status" value="1"/>
</dbReference>
<dbReference type="Proteomes" id="UP000307380">
    <property type="component" value="Unassembled WGS sequence"/>
</dbReference>
<dbReference type="SUPFAM" id="SSF47413">
    <property type="entry name" value="lambda repressor-like DNA-binding domains"/>
    <property type="match status" value="1"/>
</dbReference>